<gene>
    <name evidence="2" type="ORF">PV327_004696</name>
</gene>
<evidence type="ECO:0000313" key="2">
    <source>
        <dbReference type="EMBL" id="KAK0167274.1"/>
    </source>
</evidence>
<protein>
    <submittedName>
        <fullName evidence="2">Uncharacterized protein</fullName>
    </submittedName>
</protein>
<dbReference type="AlphaFoldDB" id="A0AA39KMV4"/>
<dbReference type="Proteomes" id="UP001168972">
    <property type="component" value="Unassembled WGS sequence"/>
</dbReference>
<keyword evidence="3" id="KW-1185">Reference proteome</keyword>
<sequence>MWVNEDVTVTLYIFIIYTYILVLDAYRLIGIVGGWHGCHGDDKTRSRLTQFVNSDVSKCYIVSRKATCICIPVMICAHSPKDHSKGGLFSDIV</sequence>
<keyword evidence="1" id="KW-1133">Transmembrane helix</keyword>
<evidence type="ECO:0000256" key="1">
    <source>
        <dbReference type="SAM" id="Phobius"/>
    </source>
</evidence>
<organism evidence="2 3">
    <name type="scientific">Microctonus hyperodae</name>
    <name type="common">Parasitoid wasp</name>
    <dbReference type="NCBI Taxonomy" id="165561"/>
    <lineage>
        <taxon>Eukaryota</taxon>
        <taxon>Metazoa</taxon>
        <taxon>Ecdysozoa</taxon>
        <taxon>Arthropoda</taxon>
        <taxon>Hexapoda</taxon>
        <taxon>Insecta</taxon>
        <taxon>Pterygota</taxon>
        <taxon>Neoptera</taxon>
        <taxon>Endopterygota</taxon>
        <taxon>Hymenoptera</taxon>
        <taxon>Apocrita</taxon>
        <taxon>Ichneumonoidea</taxon>
        <taxon>Braconidae</taxon>
        <taxon>Euphorinae</taxon>
        <taxon>Microctonus</taxon>
    </lineage>
</organism>
<keyword evidence="1" id="KW-0472">Membrane</keyword>
<name>A0AA39KMV4_MICHY</name>
<proteinExistence type="predicted"/>
<dbReference type="EMBL" id="JAQQBR010001832">
    <property type="protein sequence ID" value="KAK0167274.1"/>
    <property type="molecule type" value="Genomic_DNA"/>
</dbReference>
<accession>A0AA39KMV4</accession>
<comment type="caution">
    <text evidence="2">The sequence shown here is derived from an EMBL/GenBank/DDBJ whole genome shotgun (WGS) entry which is preliminary data.</text>
</comment>
<evidence type="ECO:0000313" key="3">
    <source>
        <dbReference type="Proteomes" id="UP001168972"/>
    </source>
</evidence>
<feature type="transmembrane region" description="Helical" evidence="1">
    <location>
        <begin position="12"/>
        <end position="35"/>
    </location>
</feature>
<reference evidence="2" key="2">
    <citation type="submission" date="2023-03" db="EMBL/GenBank/DDBJ databases">
        <authorList>
            <person name="Inwood S.N."/>
            <person name="Skelly J.G."/>
            <person name="Guhlin J."/>
            <person name="Harrop T.W.R."/>
            <person name="Goldson S.G."/>
            <person name="Dearden P.K."/>
        </authorList>
    </citation>
    <scope>NUCLEOTIDE SEQUENCE</scope>
    <source>
        <strain evidence="2">Lincoln</strain>
        <tissue evidence="2">Whole body</tissue>
    </source>
</reference>
<reference evidence="2" key="1">
    <citation type="journal article" date="2023" name="bioRxiv">
        <title>Scaffold-level genome assemblies of two parasitoid biocontrol wasps reveal the parthenogenesis mechanism and an associated novel virus.</title>
        <authorList>
            <person name="Inwood S."/>
            <person name="Skelly J."/>
            <person name="Guhlin J."/>
            <person name="Harrop T."/>
            <person name="Goldson S."/>
            <person name="Dearden P."/>
        </authorList>
    </citation>
    <scope>NUCLEOTIDE SEQUENCE</scope>
    <source>
        <strain evidence="2">Lincoln</strain>
        <tissue evidence="2">Whole body</tissue>
    </source>
</reference>
<keyword evidence="1" id="KW-0812">Transmembrane</keyword>